<feature type="region of interest" description="Disordered" evidence="1">
    <location>
        <begin position="136"/>
        <end position="196"/>
    </location>
</feature>
<dbReference type="PANTHER" id="PTHR21385">
    <property type="entry name" value="ZINC FINGER PROTEIN-RELATED"/>
    <property type="match status" value="1"/>
</dbReference>
<evidence type="ECO:0000256" key="1">
    <source>
        <dbReference type="SAM" id="MobiDB-lite"/>
    </source>
</evidence>
<dbReference type="PANTHER" id="PTHR21385:SF0">
    <property type="entry name" value="RE51073P"/>
    <property type="match status" value="1"/>
</dbReference>
<name>A0A5N5TNJ8_9CRUS</name>
<accession>A0A5N5TNJ8</accession>
<feature type="compositionally biased region" description="Low complexity" evidence="1">
    <location>
        <begin position="157"/>
        <end position="178"/>
    </location>
</feature>
<dbReference type="AlphaFoldDB" id="A0A5N5TNJ8"/>
<dbReference type="OrthoDB" id="4507at2759"/>
<reference evidence="2 3" key="1">
    <citation type="journal article" date="2019" name="PLoS Biol.">
        <title>Sex chromosomes control vertical transmission of feminizing Wolbachia symbionts in an isopod.</title>
        <authorList>
            <person name="Becking T."/>
            <person name="Chebbi M.A."/>
            <person name="Giraud I."/>
            <person name="Moumen B."/>
            <person name="Laverre T."/>
            <person name="Caubet Y."/>
            <person name="Peccoud J."/>
            <person name="Gilbert C."/>
            <person name="Cordaux R."/>
        </authorList>
    </citation>
    <scope>NUCLEOTIDE SEQUENCE [LARGE SCALE GENOMIC DNA]</scope>
    <source>
        <strain evidence="2">ANa2</strain>
        <tissue evidence="2">Whole body excluding digestive tract and cuticle</tissue>
    </source>
</reference>
<feature type="region of interest" description="Disordered" evidence="1">
    <location>
        <begin position="210"/>
        <end position="237"/>
    </location>
</feature>
<evidence type="ECO:0000313" key="2">
    <source>
        <dbReference type="EMBL" id="KAB7507747.1"/>
    </source>
</evidence>
<dbReference type="Proteomes" id="UP000326759">
    <property type="component" value="Unassembled WGS sequence"/>
</dbReference>
<gene>
    <name evidence="2" type="ORF">Anas_03795</name>
</gene>
<organism evidence="2 3">
    <name type="scientific">Armadillidium nasatum</name>
    <dbReference type="NCBI Taxonomy" id="96803"/>
    <lineage>
        <taxon>Eukaryota</taxon>
        <taxon>Metazoa</taxon>
        <taxon>Ecdysozoa</taxon>
        <taxon>Arthropoda</taxon>
        <taxon>Crustacea</taxon>
        <taxon>Multicrustacea</taxon>
        <taxon>Malacostraca</taxon>
        <taxon>Eumalacostraca</taxon>
        <taxon>Peracarida</taxon>
        <taxon>Isopoda</taxon>
        <taxon>Oniscidea</taxon>
        <taxon>Crinocheta</taxon>
        <taxon>Armadillidiidae</taxon>
        <taxon>Armadillidium</taxon>
    </lineage>
</organism>
<protein>
    <submittedName>
        <fullName evidence="2">Uncharacterized protein</fullName>
    </submittedName>
</protein>
<dbReference type="EMBL" id="SEYY01000233">
    <property type="protein sequence ID" value="KAB7507747.1"/>
    <property type="molecule type" value="Genomic_DNA"/>
</dbReference>
<evidence type="ECO:0000313" key="3">
    <source>
        <dbReference type="Proteomes" id="UP000326759"/>
    </source>
</evidence>
<keyword evidence="3" id="KW-1185">Reference proteome</keyword>
<feature type="compositionally biased region" description="Basic and acidic residues" evidence="1">
    <location>
        <begin position="210"/>
        <end position="222"/>
    </location>
</feature>
<comment type="caution">
    <text evidence="2">The sequence shown here is derived from an EMBL/GenBank/DDBJ whole genome shotgun (WGS) entry which is preliminary data.</text>
</comment>
<sequence length="306" mass="35077">MVMSHMKIWVLIHRGTRWLPILEKVGAALPLDCPLHPARDIFTLQESKKRHDSPQWTCGFCGKSFYHETHLDGEDTICLADFCDVMRCEVLQERLRELEEVTPSTTALDVWHKPILLTSSLRSSHSDQAVEMALPRSLIRSSSSNTWQRKSSPSPPSSSSGKYSHPSKSSIGSPSSKSHFSHHKRRAKEEEEPGEIKIYEEKHYRCEVGDRSCKENDQHNDSEPSSEGPTERPIHPLHSWKDTCNEEQLAEIRVKCQITKLPSQKQLIQQCVSGLVLNLTFEQVKDVEDFILQNISEVIEEYQNMY</sequence>
<feature type="compositionally biased region" description="Polar residues" evidence="1">
    <location>
        <begin position="139"/>
        <end position="149"/>
    </location>
</feature>
<proteinExistence type="predicted"/>